<accession>A0A5A7V2D4</accession>
<protein>
    <submittedName>
        <fullName evidence="4">Receptor-like protein kinase</fullName>
    </submittedName>
</protein>
<dbReference type="Proteomes" id="UP000321393">
    <property type="component" value="Unassembled WGS sequence"/>
</dbReference>
<dbReference type="SUPFAM" id="SSF56112">
    <property type="entry name" value="Protein kinase-like (PK-like)"/>
    <property type="match status" value="1"/>
</dbReference>
<dbReference type="Gene3D" id="3.30.200.20">
    <property type="entry name" value="Phosphorylase Kinase, domain 1"/>
    <property type="match status" value="1"/>
</dbReference>
<dbReference type="InterPro" id="IPR011009">
    <property type="entry name" value="Kinase-like_dom_sf"/>
</dbReference>
<comment type="caution">
    <text evidence="4">The sequence shown here is derived from an EMBL/GenBank/DDBJ whole genome shotgun (WGS) entry which is preliminary data.</text>
</comment>
<evidence type="ECO:0000313" key="5">
    <source>
        <dbReference type="Proteomes" id="UP000321393"/>
    </source>
</evidence>
<keyword evidence="4" id="KW-0808">Transferase</keyword>
<evidence type="ECO:0000313" key="4">
    <source>
        <dbReference type="EMBL" id="KAA0061738.1"/>
    </source>
</evidence>
<keyword evidence="2" id="KW-0067">ATP-binding</keyword>
<proteinExistence type="predicted"/>
<keyword evidence="4" id="KW-0675">Receptor</keyword>
<gene>
    <name evidence="4" type="ORF">E6C27_scaffold212G001130</name>
</gene>
<dbReference type="GO" id="GO:0005524">
    <property type="term" value="F:ATP binding"/>
    <property type="evidence" value="ECO:0007669"/>
    <property type="project" value="UniProtKB-KW"/>
</dbReference>
<dbReference type="EMBL" id="SSTE01004737">
    <property type="protein sequence ID" value="KAA0061738.1"/>
    <property type="molecule type" value="Genomic_DNA"/>
</dbReference>
<dbReference type="PANTHER" id="PTHR27001">
    <property type="entry name" value="OS01G0253100 PROTEIN"/>
    <property type="match status" value="1"/>
</dbReference>
<dbReference type="Gene3D" id="1.10.510.10">
    <property type="entry name" value="Transferase(Phosphotransferase) domain 1"/>
    <property type="match status" value="1"/>
</dbReference>
<dbReference type="GO" id="GO:0005886">
    <property type="term" value="C:plasma membrane"/>
    <property type="evidence" value="ECO:0007669"/>
    <property type="project" value="TreeGrafter"/>
</dbReference>
<name>A0A5A7V2D4_CUCMM</name>
<dbReference type="PANTHER" id="PTHR27001:SF20">
    <property type="entry name" value="PROTEIN KINASE SUPERFAMILY PROTEIN"/>
    <property type="match status" value="1"/>
</dbReference>
<reference evidence="4 5" key="1">
    <citation type="submission" date="2019-08" db="EMBL/GenBank/DDBJ databases">
        <title>Draft genome sequences of two oriental melons (Cucumis melo L. var makuwa).</title>
        <authorList>
            <person name="Kwon S.-Y."/>
        </authorList>
    </citation>
    <scope>NUCLEOTIDE SEQUENCE [LARGE SCALE GENOMIC DNA]</scope>
    <source>
        <strain evidence="5">cv. SW 3</strain>
        <tissue evidence="4">Leaf</tissue>
    </source>
</reference>
<dbReference type="GO" id="GO:0004672">
    <property type="term" value="F:protein kinase activity"/>
    <property type="evidence" value="ECO:0007669"/>
    <property type="project" value="InterPro"/>
</dbReference>
<dbReference type="Pfam" id="PF07714">
    <property type="entry name" value="PK_Tyr_Ser-Thr"/>
    <property type="match status" value="1"/>
</dbReference>
<evidence type="ECO:0000259" key="3">
    <source>
        <dbReference type="PROSITE" id="PS50011"/>
    </source>
</evidence>
<dbReference type="InterPro" id="IPR001245">
    <property type="entry name" value="Ser-Thr/Tyr_kinase_cat_dom"/>
</dbReference>
<dbReference type="PROSITE" id="PS50011">
    <property type="entry name" value="PROTEIN_KINASE_DOM"/>
    <property type="match status" value="1"/>
</dbReference>
<dbReference type="OrthoDB" id="4062651at2759"/>
<dbReference type="FunFam" id="3.30.200.20:FF:000521">
    <property type="entry name" value="Protein kinase superfamily protein"/>
    <property type="match status" value="1"/>
</dbReference>
<keyword evidence="4" id="KW-0418">Kinase</keyword>
<feature type="domain" description="Protein kinase" evidence="3">
    <location>
        <begin position="78"/>
        <end position="346"/>
    </location>
</feature>
<dbReference type="InterPro" id="IPR000719">
    <property type="entry name" value="Prot_kinase_dom"/>
</dbReference>
<evidence type="ECO:0000256" key="2">
    <source>
        <dbReference type="ARBA" id="ARBA00022840"/>
    </source>
</evidence>
<organism evidence="4 5">
    <name type="scientific">Cucumis melo var. makuwa</name>
    <name type="common">Oriental melon</name>
    <dbReference type="NCBI Taxonomy" id="1194695"/>
    <lineage>
        <taxon>Eukaryota</taxon>
        <taxon>Viridiplantae</taxon>
        <taxon>Streptophyta</taxon>
        <taxon>Embryophyta</taxon>
        <taxon>Tracheophyta</taxon>
        <taxon>Spermatophyta</taxon>
        <taxon>Magnoliopsida</taxon>
        <taxon>eudicotyledons</taxon>
        <taxon>Gunneridae</taxon>
        <taxon>Pentapetalae</taxon>
        <taxon>rosids</taxon>
        <taxon>fabids</taxon>
        <taxon>Cucurbitales</taxon>
        <taxon>Cucurbitaceae</taxon>
        <taxon>Benincaseae</taxon>
        <taxon>Cucumis</taxon>
    </lineage>
</organism>
<sequence length="346" mass="38827">MECSNLHYAGEDVSSLLNFPHQGSPFCLPWIHGFTGSGIASSHGFTDLVLFSNFNASFSNFCPIGGVMPILYVRRFSYKEVKRATGGFNRVVYTNPRSAAYNAKFQDGRVALVKELRALNDNLFYTEVQLLGRLHHRHLLTLRGFSTAGHKRLLVFDEIGNGSLRDLLNDPLRTPLNWRMRLQIAAGVAAALEYLFLFTHPPMCHVSISSSTIMLDENFTAKISDVGFLCSPVNITGYPDAQQSDDFRDEKCGNIIYQLGVLILELITGQSSDGTGADLIRWIQGTNFARSMNKMIDPDLGNSFDYKDVRNLLSIARLCIKSREKPRFSVAQIFRYLQSKVDLTSY</sequence>
<keyword evidence="1" id="KW-0547">Nucleotide-binding</keyword>
<evidence type="ECO:0000256" key="1">
    <source>
        <dbReference type="ARBA" id="ARBA00022741"/>
    </source>
</evidence>
<dbReference type="AlphaFoldDB" id="A0A5A7V2D4"/>